<feature type="domain" description="C-type lectin" evidence="2">
    <location>
        <begin position="147"/>
        <end position="244"/>
    </location>
</feature>
<evidence type="ECO:0000259" key="2">
    <source>
        <dbReference type="PROSITE" id="PS50041"/>
    </source>
</evidence>
<evidence type="ECO:0000313" key="4">
    <source>
        <dbReference type="Proteomes" id="UP000261660"/>
    </source>
</evidence>
<feature type="signal peptide" evidence="1">
    <location>
        <begin position="1"/>
        <end position="29"/>
    </location>
</feature>
<name>A0A3Q3GK90_9LABR</name>
<dbReference type="SMART" id="SM00034">
    <property type="entry name" value="CLECT"/>
    <property type="match status" value="3"/>
</dbReference>
<dbReference type="Gene3D" id="3.10.100.10">
    <property type="entry name" value="Mannose-Binding Protein A, subunit A"/>
    <property type="match status" value="3"/>
</dbReference>
<dbReference type="InterPro" id="IPR016187">
    <property type="entry name" value="CTDL_fold"/>
</dbReference>
<dbReference type="PROSITE" id="PS50041">
    <property type="entry name" value="C_TYPE_LECTIN_2"/>
    <property type="match status" value="3"/>
</dbReference>
<dbReference type="AlphaFoldDB" id="A0A3Q3GK90"/>
<feature type="domain" description="C-type lectin" evidence="2">
    <location>
        <begin position="37"/>
        <end position="140"/>
    </location>
</feature>
<feature type="chain" id="PRO_5018556800" description="C-type lectin domain-containing protein" evidence="1">
    <location>
        <begin position="30"/>
        <end position="365"/>
    </location>
</feature>
<reference evidence="3" key="2">
    <citation type="submission" date="2025-09" db="UniProtKB">
        <authorList>
            <consortium name="Ensembl"/>
        </authorList>
    </citation>
    <scope>IDENTIFICATION</scope>
</reference>
<dbReference type="Ensembl" id="ENSLBET00000035496.1">
    <property type="protein sequence ID" value="ENSLBEP00000034017.1"/>
    <property type="gene ID" value="ENSLBEG00000025615.1"/>
</dbReference>
<protein>
    <recommendedName>
        <fullName evidence="2">C-type lectin domain-containing protein</fullName>
    </recommendedName>
</protein>
<dbReference type="GeneTree" id="ENSGT00940000163460"/>
<dbReference type="Pfam" id="PF00059">
    <property type="entry name" value="Lectin_C"/>
    <property type="match status" value="3"/>
</dbReference>
<dbReference type="STRING" id="56723.ENSLBEP00000034017"/>
<keyword evidence="4" id="KW-1185">Reference proteome</keyword>
<dbReference type="InParanoid" id="A0A3Q3GK90"/>
<dbReference type="SUPFAM" id="SSF56436">
    <property type="entry name" value="C-type lectin-like"/>
    <property type="match status" value="3"/>
</dbReference>
<dbReference type="PANTHER" id="PTHR45784:SF3">
    <property type="entry name" value="C-TYPE LECTIN DOMAIN FAMILY 4 MEMBER K-LIKE-RELATED"/>
    <property type="match status" value="1"/>
</dbReference>
<dbReference type="CDD" id="cd00037">
    <property type="entry name" value="CLECT"/>
    <property type="match status" value="2"/>
</dbReference>
<evidence type="ECO:0000313" key="3">
    <source>
        <dbReference type="Ensembl" id="ENSLBEP00000034017.1"/>
    </source>
</evidence>
<keyword evidence="1" id="KW-0732">Signal</keyword>
<dbReference type="Proteomes" id="UP000261660">
    <property type="component" value="Unplaced"/>
</dbReference>
<dbReference type="PANTHER" id="PTHR45784">
    <property type="entry name" value="C-TYPE LECTIN DOMAIN FAMILY 20 MEMBER A-RELATED"/>
    <property type="match status" value="1"/>
</dbReference>
<sequence length="365" mass="43135">MHNKRTLMMTMKSSLSAVFLLLFSSSVSGLGSVVWSYYSYHELYYNWTEAQSYCRSHSIDLAFFYSQSDWHRTHFSNYHSVWVDLHKVNGVWTWTTNESHNISKLGPHNTDDTHTCAMYSFRHKKFFGRSCEESYFVLCQKRDRSKYTFISHTMTRSDAQQLCNHHDKELAVFNNPSTLSSNDFPAWIGLRRNGNTWEWSMELLEFRRWEQPEPGGNDDCVTITSEGKQMTTRDCSSKLPFVCYNNNLVLVKENKTWEEALEHCRNMKASHIYHQHYRYELVSVQPGEDQSIVMLTMMDSDTEEVWTGLRFMAGHWWWMNTADMLFDMPVCPVKWQHCGALSKNDTVNMKTRDCLEKKNFLCYRL</sequence>
<organism evidence="3 4">
    <name type="scientific">Labrus bergylta</name>
    <name type="common">ballan wrasse</name>
    <dbReference type="NCBI Taxonomy" id="56723"/>
    <lineage>
        <taxon>Eukaryota</taxon>
        <taxon>Metazoa</taxon>
        <taxon>Chordata</taxon>
        <taxon>Craniata</taxon>
        <taxon>Vertebrata</taxon>
        <taxon>Euteleostomi</taxon>
        <taxon>Actinopterygii</taxon>
        <taxon>Neopterygii</taxon>
        <taxon>Teleostei</taxon>
        <taxon>Neoteleostei</taxon>
        <taxon>Acanthomorphata</taxon>
        <taxon>Eupercaria</taxon>
        <taxon>Labriformes</taxon>
        <taxon>Labridae</taxon>
        <taxon>Labrus</taxon>
    </lineage>
</organism>
<dbReference type="InterPro" id="IPR016186">
    <property type="entry name" value="C-type_lectin-like/link_sf"/>
</dbReference>
<feature type="domain" description="C-type lectin" evidence="2">
    <location>
        <begin position="243"/>
        <end position="363"/>
    </location>
</feature>
<evidence type="ECO:0000256" key="1">
    <source>
        <dbReference type="SAM" id="SignalP"/>
    </source>
</evidence>
<accession>A0A3Q3GK90</accession>
<dbReference type="InterPro" id="IPR001304">
    <property type="entry name" value="C-type_lectin-like"/>
</dbReference>
<reference evidence="3" key="1">
    <citation type="submission" date="2025-08" db="UniProtKB">
        <authorList>
            <consortium name="Ensembl"/>
        </authorList>
    </citation>
    <scope>IDENTIFICATION</scope>
</reference>
<proteinExistence type="predicted"/>